<evidence type="ECO:0000313" key="5">
    <source>
        <dbReference type="Proteomes" id="UP000003688"/>
    </source>
</evidence>
<proteinExistence type="inferred from homology"/>
<dbReference type="CDD" id="cd02869">
    <property type="entry name" value="PseudoU_synth_RluA_like"/>
    <property type="match status" value="1"/>
</dbReference>
<dbReference type="PROSITE" id="PS01129">
    <property type="entry name" value="PSI_RLU"/>
    <property type="match status" value="1"/>
</dbReference>
<dbReference type="InterPro" id="IPR020103">
    <property type="entry name" value="PsdUridine_synth_cat_dom_sf"/>
</dbReference>
<dbReference type="RefSeq" id="WP_007413899.1">
    <property type="nucleotide sequence ID" value="NZ_ABOX02000006.1"/>
</dbReference>
<feature type="compositionally biased region" description="Basic residues" evidence="2">
    <location>
        <begin position="274"/>
        <end position="283"/>
    </location>
</feature>
<comment type="caution">
    <text evidence="4">The sequence shown here is derived from an EMBL/GenBank/DDBJ whole genome shotgun (WGS) entry which is preliminary data.</text>
</comment>
<evidence type="ECO:0000313" key="4">
    <source>
        <dbReference type="EMBL" id="EEF62147.1"/>
    </source>
</evidence>
<dbReference type="InterPro" id="IPR050188">
    <property type="entry name" value="RluA_PseudoU_synthase"/>
</dbReference>
<dbReference type="InterPro" id="IPR006145">
    <property type="entry name" value="PsdUridine_synth_RsuA/RluA"/>
</dbReference>
<sequence length="283" mass="31369">MAKPKDIELNNGKTLIPILYEDRSVLAVDKPAGWMLAPDSWDKTGRNLQLALQSSLNAGDFWAHSRNIKFLRYVHRLDAETTGVLLLCKSLGALRAYGELFETRSVEKFYLAVVQGIPKQSEWTCKLPLIADPVVKGKMQVVTPGKPLPKSDPRGPQAELKDAETHFRVIQTLQDKALVEAQPMTGRTHQIRVHLAASGHPIVGDPLYGNAPAAASKGAQIIALRAIKLIYWDPFQKRQIRIAAPTDEFLKMYGFESKPVSTPTPQPELLPKKVGTRKPSHTS</sequence>
<dbReference type="PANTHER" id="PTHR21600">
    <property type="entry name" value="MITOCHONDRIAL RNA PSEUDOURIDINE SYNTHASE"/>
    <property type="match status" value="1"/>
</dbReference>
<dbReference type="STRING" id="320771.Cflav_PD6422"/>
<dbReference type="AlphaFoldDB" id="B9XDK1"/>
<name>B9XDK1_PEDPL</name>
<dbReference type="GO" id="GO:0140098">
    <property type="term" value="F:catalytic activity, acting on RNA"/>
    <property type="evidence" value="ECO:0007669"/>
    <property type="project" value="UniProtKB-ARBA"/>
</dbReference>
<evidence type="ECO:0000256" key="1">
    <source>
        <dbReference type="ARBA" id="ARBA00010876"/>
    </source>
</evidence>
<dbReference type="Pfam" id="PF00849">
    <property type="entry name" value="PseudoU_synth_2"/>
    <property type="match status" value="1"/>
</dbReference>
<dbReference type="InterPro" id="IPR006224">
    <property type="entry name" value="PsdUridine_synth_RluA-like_CS"/>
</dbReference>
<feature type="region of interest" description="Disordered" evidence="2">
    <location>
        <begin position="257"/>
        <end position="283"/>
    </location>
</feature>
<gene>
    <name evidence="4" type="ORF">Cflav_PD6422</name>
</gene>
<feature type="domain" description="Pseudouridine synthase RsuA/RluA-like" evidence="3">
    <location>
        <begin position="25"/>
        <end position="197"/>
    </location>
</feature>
<dbReference type="EMBL" id="ABOX02000006">
    <property type="protein sequence ID" value="EEF62147.1"/>
    <property type="molecule type" value="Genomic_DNA"/>
</dbReference>
<keyword evidence="5" id="KW-1185">Reference proteome</keyword>
<dbReference type="GO" id="GO:0003723">
    <property type="term" value="F:RNA binding"/>
    <property type="evidence" value="ECO:0007669"/>
    <property type="project" value="InterPro"/>
</dbReference>
<evidence type="ECO:0000256" key="2">
    <source>
        <dbReference type="SAM" id="MobiDB-lite"/>
    </source>
</evidence>
<dbReference type="GO" id="GO:0009982">
    <property type="term" value="F:pseudouridine synthase activity"/>
    <property type="evidence" value="ECO:0007669"/>
    <property type="project" value="InterPro"/>
</dbReference>
<evidence type="ECO:0000259" key="3">
    <source>
        <dbReference type="Pfam" id="PF00849"/>
    </source>
</evidence>
<accession>B9XDK1</accession>
<reference evidence="4 5" key="1">
    <citation type="journal article" date="2011" name="J. Bacteriol.">
        <title>Genome sequence of 'Pedosphaera parvula' Ellin514, an aerobic Verrucomicrobial isolate from pasture soil.</title>
        <authorList>
            <person name="Kant R."/>
            <person name="van Passel M.W."/>
            <person name="Sangwan P."/>
            <person name="Palva A."/>
            <person name="Lucas S."/>
            <person name="Copeland A."/>
            <person name="Lapidus A."/>
            <person name="Glavina Del Rio T."/>
            <person name="Dalin E."/>
            <person name="Tice H."/>
            <person name="Bruce D."/>
            <person name="Goodwin L."/>
            <person name="Pitluck S."/>
            <person name="Chertkov O."/>
            <person name="Larimer F.W."/>
            <person name="Land M.L."/>
            <person name="Hauser L."/>
            <person name="Brettin T.S."/>
            <person name="Detter J.C."/>
            <person name="Han S."/>
            <person name="de Vos W.M."/>
            <person name="Janssen P.H."/>
            <person name="Smidt H."/>
        </authorList>
    </citation>
    <scope>NUCLEOTIDE SEQUENCE [LARGE SCALE GENOMIC DNA]</scope>
    <source>
        <strain evidence="4 5">Ellin514</strain>
    </source>
</reference>
<dbReference type="PANTHER" id="PTHR21600:SF87">
    <property type="entry name" value="RNA PSEUDOURIDYLATE SYNTHASE DOMAIN-CONTAINING PROTEIN 1"/>
    <property type="match status" value="1"/>
</dbReference>
<comment type="similarity">
    <text evidence="1">Belongs to the pseudouridine synthase RluA family.</text>
</comment>
<dbReference type="OrthoDB" id="9807829at2"/>
<dbReference type="Proteomes" id="UP000003688">
    <property type="component" value="Unassembled WGS sequence"/>
</dbReference>
<dbReference type="SUPFAM" id="SSF55120">
    <property type="entry name" value="Pseudouridine synthase"/>
    <property type="match status" value="1"/>
</dbReference>
<dbReference type="Gene3D" id="3.30.2350.10">
    <property type="entry name" value="Pseudouridine synthase"/>
    <property type="match status" value="1"/>
</dbReference>
<dbReference type="GO" id="GO:0000455">
    <property type="term" value="P:enzyme-directed rRNA pseudouridine synthesis"/>
    <property type="evidence" value="ECO:0007669"/>
    <property type="project" value="TreeGrafter"/>
</dbReference>
<organism evidence="4 5">
    <name type="scientific">Pedosphaera parvula (strain Ellin514)</name>
    <dbReference type="NCBI Taxonomy" id="320771"/>
    <lineage>
        <taxon>Bacteria</taxon>
        <taxon>Pseudomonadati</taxon>
        <taxon>Verrucomicrobiota</taxon>
        <taxon>Pedosphaerae</taxon>
        <taxon>Pedosphaerales</taxon>
        <taxon>Pedosphaeraceae</taxon>
        <taxon>Pedosphaera</taxon>
    </lineage>
</organism>
<protein>
    <submittedName>
        <fullName evidence="4">Pseudouridine synthase</fullName>
    </submittedName>
</protein>